<reference evidence="1" key="1">
    <citation type="submission" date="2018-05" db="EMBL/GenBank/DDBJ databases">
        <authorList>
            <person name="Lanie J.A."/>
            <person name="Ng W.-L."/>
            <person name="Kazmierczak K.M."/>
            <person name="Andrzejewski T.M."/>
            <person name="Davidsen T.M."/>
            <person name="Wayne K.J."/>
            <person name="Tettelin H."/>
            <person name="Glass J.I."/>
            <person name="Rusch D."/>
            <person name="Podicherti R."/>
            <person name="Tsui H.-C.T."/>
            <person name="Winkler M.E."/>
        </authorList>
    </citation>
    <scope>NUCLEOTIDE SEQUENCE</scope>
</reference>
<protein>
    <submittedName>
        <fullName evidence="1">Uncharacterized protein</fullName>
    </submittedName>
</protein>
<organism evidence="1">
    <name type="scientific">marine metagenome</name>
    <dbReference type="NCBI Taxonomy" id="408172"/>
    <lineage>
        <taxon>unclassified sequences</taxon>
        <taxon>metagenomes</taxon>
        <taxon>ecological metagenomes</taxon>
    </lineage>
</organism>
<gene>
    <name evidence="1" type="ORF">METZ01_LOCUS394231</name>
</gene>
<name>A0A382V4L4_9ZZZZ</name>
<accession>A0A382V4L4</accession>
<proteinExistence type="predicted"/>
<dbReference type="AlphaFoldDB" id="A0A382V4L4"/>
<sequence length="27" mass="3243">QMFIIPNKHTYGYVNELSKYLDSIVRL</sequence>
<feature type="non-terminal residue" evidence="1">
    <location>
        <position position="1"/>
    </location>
</feature>
<dbReference type="EMBL" id="UINC01149109">
    <property type="protein sequence ID" value="SVD41377.1"/>
    <property type="molecule type" value="Genomic_DNA"/>
</dbReference>
<evidence type="ECO:0000313" key="1">
    <source>
        <dbReference type="EMBL" id="SVD41377.1"/>
    </source>
</evidence>